<evidence type="ECO:0000256" key="15">
    <source>
        <dbReference type="RuleBase" id="RU364099"/>
    </source>
</evidence>
<dbReference type="GO" id="GO:0006178">
    <property type="term" value="P:guanine salvage"/>
    <property type="evidence" value="ECO:0007669"/>
    <property type="project" value="TreeGrafter"/>
</dbReference>
<dbReference type="RefSeq" id="WP_036432848.1">
    <property type="nucleotide sequence ID" value="NZ_CP009677.1"/>
</dbReference>
<dbReference type="InterPro" id="IPR029057">
    <property type="entry name" value="PRTase-like"/>
</dbReference>
<dbReference type="EC" id="2.4.2.8" evidence="15"/>
<dbReference type="SUPFAM" id="SSF53271">
    <property type="entry name" value="PRTase-like"/>
    <property type="match status" value="1"/>
</dbReference>
<keyword evidence="6 15" id="KW-0963">Cytoplasm</keyword>
<evidence type="ECO:0000256" key="14">
    <source>
        <dbReference type="ARBA" id="ARBA00049402"/>
    </source>
</evidence>
<dbReference type="GO" id="GO:0004422">
    <property type="term" value="F:hypoxanthine phosphoribosyltransferase activity"/>
    <property type="evidence" value="ECO:0007669"/>
    <property type="project" value="InterPro"/>
</dbReference>
<evidence type="ECO:0000256" key="12">
    <source>
        <dbReference type="ARBA" id="ARBA00022842"/>
    </source>
</evidence>
<keyword evidence="7 15" id="KW-0328">Glycosyltransferase</keyword>
<keyword evidence="8 15" id="KW-0808">Transferase</keyword>
<organism evidence="16 17">
    <name type="scientific">Metamycoplasma hominis</name>
    <name type="common">Mycoplasma hominis</name>
    <dbReference type="NCBI Taxonomy" id="2098"/>
    <lineage>
        <taxon>Bacteria</taxon>
        <taxon>Bacillati</taxon>
        <taxon>Mycoplasmatota</taxon>
        <taxon>Mycoplasmoidales</taxon>
        <taxon>Metamycoplasmataceae</taxon>
        <taxon>Metamycoplasma</taxon>
    </lineage>
</organism>
<sequence length="188" mass="21500">MSQIDYRIKKVLFDQATLENRIKELANWVNETYKDSKNLIIVGLLKGCLPFLAQLIKDVTVDFVLDCMITSSYDGKDRSSGNVKITLDLQNNIADKDVLIVEDIVDSARTMTKVVSLLKSRNPKSLKVLTLLDKPSGRLVEFKQDNFGFEIGKDDFVVGFGFDWEEKMRQLPYIGLLTDKEINKHKKH</sequence>
<dbReference type="GO" id="GO:0046100">
    <property type="term" value="P:hypoxanthine metabolic process"/>
    <property type="evidence" value="ECO:0007669"/>
    <property type="project" value="TreeGrafter"/>
</dbReference>
<keyword evidence="11 15" id="KW-0547">Nucleotide-binding</keyword>
<accession>A0A454C9D6</accession>
<evidence type="ECO:0000256" key="9">
    <source>
        <dbReference type="ARBA" id="ARBA00022723"/>
    </source>
</evidence>
<dbReference type="GO" id="GO:0032264">
    <property type="term" value="P:IMP salvage"/>
    <property type="evidence" value="ECO:0007669"/>
    <property type="project" value="UniProtKB-UniPathway"/>
</dbReference>
<dbReference type="Pfam" id="PF00156">
    <property type="entry name" value="Pribosyltran"/>
    <property type="match status" value="1"/>
</dbReference>
<dbReference type="InterPro" id="IPR050408">
    <property type="entry name" value="HGPRT"/>
</dbReference>
<evidence type="ECO:0000313" key="17">
    <source>
        <dbReference type="Proteomes" id="UP000029712"/>
    </source>
</evidence>
<protein>
    <recommendedName>
        <fullName evidence="15">Hypoxanthine phosphoribosyltransferase</fullName>
        <ecNumber evidence="15">2.4.2.8</ecNumber>
    </recommendedName>
</protein>
<dbReference type="GO" id="GO:0000166">
    <property type="term" value="F:nucleotide binding"/>
    <property type="evidence" value="ECO:0007669"/>
    <property type="project" value="UniProtKB-KW"/>
</dbReference>
<comment type="pathway">
    <text evidence="4">Purine metabolism; GMP biosynthesis via salvage pathway; GMP from guanine: step 1/1.</text>
</comment>
<dbReference type="GO" id="GO:0032263">
    <property type="term" value="P:GMP salvage"/>
    <property type="evidence" value="ECO:0007669"/>
    <property type="project" value="TreeGrafter"/>
</dbReference>
<dbReference type="GO" id="GO:0005829">
    <property type="term" value="C:cytosol"/>
    <property type="evidence" value="ECO:0007669"/>
    <property type="project" value="TreeGrafter"/>
</dbReference>
<evidence type="ECO:0000256" key="7">
    <source>
        <dbReference type="ARBA" id="ARBA00022676"/>
    </source>
</evidence>
<comment type="catalytic activity">
    <reaction evidence="14">
        <text>IMP + diphosphate = hypoxanthine + 5-phospho-alpha-D-ribose 1-diphosphate</text>
        <dbReference type="Rhea" id="RHEA:17973"/>
        <dbReference type="ChEBI" id="CHEBI:17368"/>
        <dbReference type="ChEBI" id="CHEBI:33019"/>
        <dbReference type="ChEBI" id="CHEBI:58017"/>
        <dbReference type="ChEBI" id="CHEBI:58053"/>
        <dbReference type="EC" id="2.4.2.8"/>
    </reaction>
    <physiologicalReaction direction="right-to-left" evidence="14">
        <dbReference type="Rhea" id="RHEA:17975"/>
    </physiologicalReaction>
</comment>
<comment type="catalytic activity">
    <reaction evidence="13">
        <text>GMP + diphosphate = guanine + 5-phospho-alpha-D-ribose 1-diphosphate</text>
        <dbReference type="Rhea" id="RHEA:25424"/>
        <dbReference type="ChEBI" id="CHEBI:16235"/>
        <dbReference type="ChEBI" id="CHEBI:33019"/>
        <dbReference type="ChEBI" id="CHEBI:58017"/>
        <dbReference type="ChEBI" id="CHEBI:58115"/>
        <dbReference type="EC" id="2.4.2.8"/>
    </reaction>
    <physiologicalReaction direction="right-to-left" evidence="13">
        <dbReference type="Rhea" id="RHEA:25426"/>
    </physiologicalReaction>
</comment>
<evidence type="ECO:0000256" key="4">
    <source>
        <dbReference type="ARBA" id="ARBA00004676"/>
    </source>
</evidence>
<proteinExistence type="inferred from homology"/>
<dbReference type="GO" id="GO:0006166">
    <property type="term" value="P:purine ribonucleoside salvage"/>
    <property type="evidence" value="ECO:0007669"/>
    <property type="project" value="UniProtKB-KW"/>
</dbReference>
<keyword evidence="10 15" id="KW-0660">Purine salvage</keyword>
<dbReference type="AlphaFoldDB" id="A0A454C9D6"/>
<comment type="similarity">
    <text evidence="5 15">Belongs to the purine/pyrimidine phosphoribosyltransferase family.</text>
</comment>
<evidence type="ECO:0000256" key="2">
    <source>
        <dbReference type="ARBA" id="ARBA00004496"/>
    </source>
</evidence>
<reference evidence="16 17" key="2">
    <citation type="submission" date="2018-10" db="EMBL/GenBank/DDBJ databases">
        <title>Detection and isolation of Mycoplasma hominis as a predominant microorganism from pelvic cavity of patient with salpingitis and tubo-ovarian abscess.</title>
        <authorList>
            <person name="Guschin A.E."/>
            <person name="Khayrullina G.A."/>
            <person name="Rakovskaya I.V."/>
            <person name="Shelenkov A.A."/>
            <person name="Shagin D.A."/>
        </authorList>
    </citation>
    <scope>NUCLEOTIDE SEQUENCE [LARGE SCALE GENOMIC DNA]</scope>
    <source>
        <strain evidence="17">TOA</strain>
    </source>
</reference>
<gene>
    <name evidence="16" type="primary">hpt</name>
    <name evidence="16" type="ORF">KN71_001210</name>
</gene>
<evidence type="ECO:0000256" key="13">
    <source>
        <dbReference type="ARBA" id="ARBA00048811"/>
    </source>
</evidence>
<evidence type="ECO:0000256" key="6">
    <source>
        <dbReference type="ARBA" id="ARBA00022490"/>
    </source>
</evidence>
<dbReference type="Proteomes" id="UP000029712">
    <property type="component" value="Chromosome"/>
</dbReference>
<comment type="pathway">
    <text evidence="3 15">Purine metabolism; IMP biosynthesis via salvage pathway; IMP from hypoxanthine: step 1/1.</text>
</comment>
<evidence type="ECO:0000256" key="5">
    <source>
        <dbReference type="ARBA" id="ARBA00008391"/>
    </source>
</evidence>
<evidence type="ECO:0000313" key="16">
    <source>
        <dbReference type="EMBL" id="AYN65321.1"/>
    </source>
</evidence>
<evidence type="ECO:0000256" key="10">
    <source>
        <dbReference type="ARBA" id="ARBA00022726"/>
    </source>
</evidence>
<dbReference type="Gene3D" id="3.40.50.2020">
    <property type="match status" value="1"/>
</dbReference>
<comment type="cofactor">
    <cofactor evidence="1 15">
        <name>Mg(2+)</name>
        <dbReference type="ChEBI" id="CHEBI:18420"/>
    </cofactor>
</comment>
<dbReference type="GO" id="GO:0052657">
    <property type="term" value="F:guanine phosphoribosyltransferase activity"/>
    <property type="evidence" value="ECO:0007669"/>
    <property type="project" value="RHEA"/>
</dbReference>
<dbReference type="NCBIfam" id="TIGR01203">
    <property type="entry name" value="HGPRTase"/>
    <property type="match status" value="1"/>
</dbReference>
<dbReference type="PANTHER" id="PTHR43340:SF1">
    <property type="entry name" value="HYPOXANTHINE PHOSPHORIBOSYLTRANSFERASE"/>
    <property type="match status" value="1"/>
</dbReference>
<evidence type="ECO:0000256" key="11">
    <source>
        <dbReference type="ARBA" id="ARBA00022741"/>
    </source>
</evidence>
<dbReference type="PANTHER" id="PTHR43340">
    <property type="entry name" value="HYPOXANTHINE-GUANINE PHOSPHORIBOSYLTRANSFERASE"/>
    <property type="match status" value="1"/>
</dbReference>
<dbReference type="CDD" id="cd06223">
    <property type="entry name" value="PRTases_typeI"/>
    <property type="match status" value="1"/>
</dbReference>
<keyword evidence="12 15" id="KW-0460">Magnesium</keyword>
<dbReference type="OrthoDB" id="9802824at2"/>
<dbReference type="UniPathway" id="UPA00591">
    <property type="reaction ID" value="UER00648"/>
</dbReference>
<comment type="subcellular location">
    <subcellularLocation>
        <location evidence="2 15">Cytoplasm</location>
    </subcellularLocation>
</comment>
<dbReference type="EMBL" id="CP033021">
    <property type="protein sequence ID" value="AYN65321.1"/>
    <property type="molecule type" value="Genomic_DNA"/>
</dbReference>
<dbReference type="GO" id="GO:0000287">
    <property type="term" value="F:magnesium ion binding"/>
    <property type="evidence" value="ECO:0007669"/>
    <property type="project" value="TreeGrafter"/>
</dbReference>
<keyword evidence="9 15" id="KW-0479">Metal-binding</keyword>
<evidence type="ECO:0000256" key="1">
    <source>
        <dbReference type="ARBA" id="ARBA00001946"/>
    </source>
</evidence>
<dbReference type="InterPro" id="IPR005904">
    <property type="entry name" value="Hxn_phspho_trans"/>
</dbReference>
<evidence type="ECO:0000256" key="8">
    <source>
        <dbReference type="ARBA" id="ARBA00022679"/>
    </source>
</evidence>
<reference evidence="16 17" key="1">
    <citation type="submission" date="2014-08" db="EMBL/GenBank/DDBJ databases">
        <authorList>
            <person name="Kuleshov K."/>
            <person name="Dedkov V."/>
            <person name="Markelov M."/>
            <person name="Pimkina E."/>
        </authorList>
    </citation>
    <scope>NUCLEOTIDE SEQUENCE [LARGE SCALE GENOMIC DNA]</scope>
    <source>
        <strain evidence="17">TOA</strain>
    </source>
</reference>
<name>A0A454C9D6_METHO</name>
<evidence type="ECO:0000256" key="3">
    <source>
        <dbReference type="ARBA" id="ARBA00004669"/>
    </source>
</evidence>
<dbReference type="InterPro" id="IPR000836">
    <property type="entry name" value="PRTase_dom"/>
</dbReference>